<comment type="subcellular location">
    <subcellularLocation>
        <location evidence="2">Cytoplasm</location>
    </subcellularLocation>
</comment>
<evidence type="ECO:0000313" key="15">
    <source>
        <dbReference type="EMBL" id="CAI9103494.1"/>
    </source>
</evidence>
<feature type="domain" description="Disease resistance R13L4/SHOC-2-like LRR" evidence="14">
    <location>
        <begin position="529"/>
        <end position="841"/>
    </location>
</feature>
<feature type="domain" description="Disease resistance protein winged helix" evidence="13">
    <location>
        <begin position="393"/>
        <end position="463"/>
    </location>
</feature>
<feature type="coiled-coil region" evidence="11">
    <location>
        <begin position="85"/>
        <end position="112"/>
    </location>
</feature>
<evidence type="ECO:0000256" key="1">
    <source>
        <dbReference type="ARBA" id="ARBA00002074"/>
    </source>
</evidence>
<evidence type="ECO:0000256" key="3">
    <source>
        <dbReference type="ARBA" id="ARBA00008894"/>
    </source>
</evidence>
<dbReference type="InterPro" id="IPR036388">
    <property type="entry name" value="WH-like_DNA-bd_sf"/>
</dbReference>
<keyword evidence="6" id="KW-0381">Hypersensitive response</keyword>
<evidence type="ECO:0000256" key="8">
    <source>
        <dbReference type="ARBA" id="ARBA00022741"/>
    </source>
</evidence>
<dbReference type="GO" id="GO:0005524">
    <property type="term" value="F:ATP binding"/>
    <property type="evidence" value="ECO:0007669"/>
    <property type="project" value="UniProtKB-KW"/>
</dbReference>
<dbReference type="SUPFAM" id="SSF52058">
    <property type="entry name" value="L domain-like"/>
    <property type="match status" value="1"/>
</dbReference>
<dbReference type="InterPro" id="IPR032675">
    <property type="entry name" value="LRR_dom_sf"/>
</dbReference>
<dbReference type="GO" id="GO:0051607">
    <property type="term" value="P:defense response to virus"/>
    <property type="evidence" value="ECO:0007669"/>
    <property type="project" value="UniProtKB-ARBA"/>
</dbReference>
<accession>A0AAV1D929</accession>
<dbReference type="InterPro" id="IPR027417">
    <property type="entry name" value="P-loop_NTPase"/>
</dbReference>
<dbReference type="Pfam" id="PF23598">
    <property type="entry name" value="LRR_14"/>
    <property type="match status" value="1"/>
</dbReference>
<dbReference type="GO" id="GO:0043531">
    <property type="term" value="F:ADP binding"/>
    <property type="evidence" value="ECO:0007669"/>
    <property type="project" value="InterPro"/>
</dbReference>
<evidence type="ECO:0000256" key="5">
    <source>
        <dbReference type="ARBA" id="ARBA00022614"/>
    </source>
</evidence>
<feature type="domain" description="NB-ARC" evidence="12">
    <location>
        <begin position="147"/>
        <end position="303"/>
    </location>
</feature>
<keyword evidence="11" id="KW-0175">Coiled coil</keyword>
<protein>
    <submittedName>
        <fullName evidence="15">OLC1v1001985C1</fullName>
    </submittedName>
</protein>
<dbReference type="InterPro" id="IPR055414">
    <property type="entry name" value="LRR_R13L4/SHOC2-like"/>
</dbReference>
<dbReference type="GO" id="GO:0005737">
    <property type="term" value="C:cytoplasm"/>
    <property type="evidence" value="ECO:0007669"/>
    <property type="project" value="UniProtKB-SubCell"/>
</dbReference>
<dbReference type="Gene3D" id="1.10.8.430">
    <property type="entry name" value="Helical domain of apoptotic protease-activating factors"/>
    <property type="match status" value="1"/>
</dbReference>
<keyword evidence="16" id="KW-1185">Reference proteome</keyword>
<organism evidence="15 16">
    <name type="scientific">Oldenlandia corymbosa var. corymbosa</name>
    <dbReference type="NCBI Taxonomy" id="529605"/>
    <lineage>
        <taxon>Eukaryota</taxon>
        <taxon>Viridiplantae</taxon>
        <taxon>Streptophyta</taxon>
        <taxon>Embryophyta</taxon>
        <taxon>Tracheophyta</taxon>
        <taxon>Spermatophyta</taxon>
        <taxon>Magnoliopsida</taxon>
        <taxon>eudicotyledons</taxon>
        <taxon>Gunneridae</taxon>
        <taxon>Pentapetalae</taxon>
        <taxon>asterids</taxon>
        <taxon>lamiids</taxon>
        <taxon>Gentianales</taxon>
        <taxon>Rubiaceae</taxon>
        <taxon>Rubioideae</taxon>
        <taxon>Spermacoceae</taxon>
        <taxon>Hedyotis-Oldenlandia complex</taxon>
        <taxon>Oldenlandia</taxon>
    </lineage>
</organism>
<dbReference type="FunFam" id="3.40.50.300:FF:001091">
    <property type="entry name" value="Probable disease resistance protein At1g61300"/>
    <property type="match status" value="1"/>
</dbReference>
<evidence type="ECO:0000256" key="4">
    <source>
        <dbReference type="ARBA" id="ARBA00022490"/>
    </source>
</evidence>
<dbReference type="SUPFAM" id="SSF52540">
    <property type="entry name" value="P-loop containing nucleoside triphosphate hydrolases"/>
    <property type="match status" value="1"/>
</dbReference>
<evidence type="ECO:0000256" key="10">
    <source>
        <dbReference type="ARBA" id="ARBA00022840"/>
    </source>
</evidence>
<dbReference type="Gene3D" id="3.80.10.10">
    <property type="entry name" value="Ribonuclease Inhibitor"/>
    <property type="match status" value="1"/>
</dbReference>
<evidence type="ECO:0000259" key="13">
    <source>
        <dbReference type="Pfam" id="PF23559"/>
    </source>
</evidence>
<evidence type="ECO:0000256" key="7">
    <source>
        <dbReference type="ARBA" id="ARBA00022737"/>
    </source>
</evidence>
<dbReference type="InterPro" id="IPR044974">
    <property type="entry name" value="Disease_R_plants"/>
</dbReference>
<name>A0AAV1D929_OLDCO</name>
<evidence type="ECO:0000256" key="2">
    <source>
        <dbReference type="ARBA" id="ARBA00004496"/>
    </source>
</evidence>
<dbReference type="AlphaFoldDB" id="A0AAV1D929"/>
<dbReference type="PANTHER" id="PTHR23155:SF1152">
    <property type="entry name" value="AAA+ ATPASE DOMAIN-CONTAINING PROTEIN"/>
    <property type="match status" value="1"/>
</dbReference>
<proteinExistence type="inferred from homology"/>
<dbReference type="PRINTS" id="PR00364">
    <property type="entry name" value="DISEASERSIST"/>
</dbReference>
<dbReference type="PANTHER" id="PTHR23155">
    <property type="entry name" value="DISEASE RESISTANCE PROTEIN RP"/>
    <property type="match status" value="1"/>
</dbReference>
<comment type="similarity">
    <text evidence="3">Belongs to the disease resistance NB-LRR family.</text>
</comment>
<evidence type="ECO:0000256" key="11">
    <source>
        <dbReference type="SAM" id="Coils"/>
    </source>
</evidence>
<dbReference type="InterPro" id="IPR002182">
    <property type="entry name" value="NB-ARC"/>
</dbReference>
<dbReference type="InterPro" id="IPR042197">
    <property type="entry name" value="Apaf_helical"/>
</dbReference>
<dbReference type="InterPro" id="IPR058922">
    <property type="entry name" value="WHD_DRP"/>
</dbReference>
<dbReference type="EMBL" id="OX459121">
    <property type="protein sequence ID" value="CAI9103494.1"/>
    <property type="molecule type" value="Genomic_DNA"/>
</dbReference>
<reference evidence="15" key="1">
    <citation type="submission" date="2023-03" db="EMBL/GenBank/DDBJ databases">
        <authorList>
            <person name="Julca I."/>
        </authorList>
    </citation>
    <scope>NUCLEOTIDE SEQUENCE</scope>
</reference>
<dbReference type="Pfam" id="PF00931">
    <property type="entry name" value="NB-ARC"/>
    <property type="match status" value="1"/>
</dbReference>
<evidence type="ECO:0000256" key="9">
    <source>
        <dbReference type="ARBA" id="ARBA00022821"/>
    </source>
</evidence>
<keyword evidence="4" id="KW-0963">Cytoplasm</keyword>
<evidence type="ECO:0000259" key="12">
    <source>
        <dbReference type="Pfam" id="PF00931"/>
    </source>
</evidence>
<keyword evidence="5" id="KW-0433">Leucine-rich repeat</keyword>
<keyword evidence="8" id="KW-0547">Nucleotide-binding</keyword>
<gene>
    <name evidence="15" type="ORF">OLC1_LOCUS12645</name>
</gene>
<dbReference type="Proteomes" id="UP001161247">
    <property type="component" value="Chromosome 4"/>
</dbReference>
<dbReference type="Pfam" id="PF23559">
    <property type="entry name" value="WHD_DRP"/>
    <property type="match status" value="1"/>
</dbReference>
<dbReference type="Gene3D" id="3.40.50.300">
    <property type="entry name" value="P-loop containing nucleotide triphosphate hydrolases"/>
    <property type="match status" value="1"/>
</dbReference>
<evidence type="ECO:0000256" key="6">
    <source>
        <dbReference type="ARBA" id="ARBA00022667"/>
    </source>
</evidence>
<keyword evidence="9" id="KW-0611">Plant defense</keyword>
<dbReference type="FunFam" id="1.10.10.10:FF:000322">
    <property type="entry name" value="Probable disease resistance protein At1g63360"/>
    <property type="match status" value="1"/>
</dbReference>
<evidence type="ECO:0000313" key="16">
    <source>
        <dbReference type="Proteomes" id="UP001161247"/>
    </source>
</evidence>
<sequence>MEHSTVQLGFVDSVLAKLTDLTGSELSEQISYSKLMIPQVKSFRHWLGQIENMLGQDELRTLWNRVLEAMHKLDSLIGDSSSTMLGSIKEEMDEIESDIELKKMEMKMKEKEIPTASSQLSTARRRTDPSTAATINQAVGFAEEERSIEDQLTRGGKGLKMVAIVGMAGQGKTFLANRIFNRNSISHHFPVRAWCVISEKLNNKEVLSKLLNQTTVHGESKREEEDLKEELRKSLKGRRYLIVLDDVWYMEAWNSLRACFPDDNVGSRILVTSRSNDVVFCNETHRLRSLNEEESFELLRSHLSQSNNIGVDGWTSDLNEIVAQIATSCCGLPLTMVVVAGLLKATNYPEGWQEIRDDFIRLSGSSVMDSVQRSYDPLPQHLRKCFLYFGTIPRNKEISVGRLLYMWIAEGFVEEKCCNGKFIEDVAAGYLKDLTDRSLIEITKQRWDGGVKKYGIHDLLFDFCLNKAKEEHFFHVGEEQNGSNEPSNNFQRQCFHQSDEHFHEGFELLSPSTCSLIFTSSKKSVTISWDVILGLKHLKVLDLQKTDVCREFLSKFELLGKLTFLAIKINFRRIPSSVAGLPNLETLIVVPNAEVELPDGLWNLQELRYLHIQYPFGILPAHNLEAEGSTVLNKLDRLDGAFFPSRDSMQSLMTKYPNIRRLKCKVFARAADDPETLDKKIVFPDSLSQLQSIRLLSNIPSGSPVTFTYELILPGHLRKLSLFDFALSWANLSTIGTLPNLQILKLTGIFFEGETWEMKEGKFSKLESFKLRWPKTNLIKWSTSCDDDHQLSRLKKLAFCGCKMLEDIPSDCLKSLDTLERIHACRSSKRIKQKVEEIKEEHKELGTDIYCDISD</sequence>
<comment type="function">
    <text evidence="1">Confers resistance to late blight (Phytophthora infestans) races carrying the avirulence gene Avr1. Resistance proteins guard the plant against pathogens that contain an appropriate avirulence protein via an indirect interaction with this avirulence protein. That triggers a defense system including the hypersensitive response, which restricts the pathogen growth.</text>
</comment>
<dbReference type="Gene3D" id="1.10.10.10">
    <property type="entry name" value="Winged helix-like DNA-binding domain superfamily/Winged helix DNA-binding domain"/>
    <property type="match status" value="1"/>
</dbReference>
<evidence type="ECO:0000259" key="14">
    <source>
        <dbReference type="Pfam" id="PF23598"/>
    </source>
</evidence>
<keyword evidence="7" id="KW-0677">Repeat</keyword>
<keyword evidence="10" id="KW-0067">ATP-binding</keyword>
<dbReference type="GO" id="GO:0009626">
    <property type="term" value="P:plant-type hypersensitive response"/>
    <property type="evidence" value="ECO:0007669"/>
    <property type="project" value="UniProtKB-KW"/>
</dbReference>